<dbReference type="AlphaFoldDB" id="A0A165NN53"/>
<dbReference type="InParanoid" id="A0A165NN53"/>
<name>A0A165NN53_9AGAM</name>
<dbReference type="Proteomes" id="UP000076761">
    <property type="component" value="Unassembled WGS sequence"/>
</dbReference>
<protein>
    <submittedName>
        <fullName evidence="1">Uncharacterized protein</fullName>
    </submittedName>
</protein>
<keyword evidence="2" id="KW-1185">Reference proteome</keyword>
<organism evidence="1 2">
    <name type="scientific">Neolentinus lepideus HHB14362 ss-1</name>
    <dbReference type="NCBI Taxonomy" id="1314782"/>
    <lineage>
        <taxon>Eukaryota</taxon>
        <taxon>Fungi</taxon>
        <taxon>Dikarya</taxon>
        <taxon>Basidiomycota</taxon>
        <taxon>Agaricomycotina</taxon>
        <taxon>Agaricomycetes</taxon>
        <taxon>Gloeophyllales</taxon>
        <taxon>Gloeophyllaceae</taxon>
        <taxon>Neolentinus</taxon>
    </lineage>
</organism>
<evidence type="ECO:0000313" key="1">
    <source>
        <dbReference type="EMBL" id="KZT19873.1"/>
    </source>
</evidence>
<sequence>MSTLNTQTLLCGSTFMLILVSDRPQHSASFTEIATQTCTFLQYGSCTPIIRILAGKGMSGPILWQTTVATPRLQHIACRGSCTPVARILVLVLKGCVPYGVCEQPD</sequence>
<dbReference type="EMBL" id="KV425631">
    <property type="protein sequence ID" value="KZT19873.1"/>
    <property type="molecule type" value="Genomic_DNA"/>
</dbReference>
<reference evidence="1 2" key="1">
    <citation type="journal article" date="2016" name="Mol. Biol. Evol.">
        <title>Comparative Genomics of Early-Diverging Mushroom-Forming Fungi Provides Insights into the Origins of Lignocellulose Decay Capabilities.</title>
        <authorList>
            <person name="Nagy L.G."/>
            <person name="Riley R."/>
            <person name="Tritt A."/>
            <person name="Adam C."/>
            <person name="Daum C."/>
            <person name="Floudas D."/>
            <person name="Sun H."/>
            <person name="Yadav J.S."/>
            <person name="Pangilinan J."/>
            <person name="Larsson K.H."/>
            <person name="Matsuura K."/>
            <person name="Barry K."/>
            <person name="Labutti K."/>
            <person name="Kuo R."/>
            <person name="Ohm R.A."/>
            <person name="Bhattacharya S.S."/>
            <person name="Shirouzu T."/>
            <person name="Yoshinaga Y."/>
            <person name="Martin F.M."/>
            <person name="Grigoriev I.V."/>
            <person name="Hibbett D.S."/>
        </authorList>
    </citation>
    <scope>NUCLEOTIDE SEQUENCE [LARGE SCALE GENOMIC DNA]</scope>
    <source>
        <strain evidence="1 2">HHB14362 ss-1</strain>
    </source>
</reference>
<evidence type="ECO:0000313" key="2">
    <source>
        <dbReference type="Proteomes" id="UP000076761"/>
    </source>
</evidence>
<proteinExistence type="predicted"/>
<feature type="non-terminal residue" evidence="1">
    <location>
        <position position="106"/>
    </location>
</feature>
<accession>A0A165NN53</accession>
<gene>
    <name evidence="1" type="ORF">NEOLEDRAFT_1141507</name>
</gene>